<protein>
    <submittedName>
        <fullName evidence="2">Uncharacterized protein</fullName>
    </submittedName>
</protein>
<reference evidence="2 3" key="1">
    <citation type="submission" date="2023-08" db="EMBL/GenBank/DDBJ databases">
        <title>A Necator americanus chromosomal reference genome.</title>
        <authorList>
            <person name="Ilik V."/>
            <person name="Petrzelkova K.J."/>
            <person name="Pardy F."/>
            <person name="Fuh T."/>
            <person name="Niatou-Singa F.S."/>
            <person name="Gouil Q."/>
            <person name="Baker L."/>
            <person name="Ritchie M.E."/>
            <person name="Jex A.R."/>
            <person name="Gazzola D."/>
            <person name="Li H."/>
            <person name="Toshio Fujiwara R."/>
            <person name="Zhan B."/>
            <person name="Aroian R.V."/>
            <person name="Pafco B."/>
            <person name="Schwarz E.M."/>
        </authorList>
    </citation>
    <scope>NUCLEOTIDE SEQUENCE [LARGE SCALE GENOMIC DNA]</scope>
    <source>
        <strain evidence="2 3">Aroian</strain>
        <tissue evidence="2">Whole animal</tissue>
    </source>
</reference>
<feature type="region of interest" description="Disordered" evidence="1">
    <location>
        <begin position="17"/>
        <end position="42"/>
    </location>
</feature>
<name>A0ABR1DZA6_NECAM</name>
<proteinExistence type="predicted"/>
<evidence type="ECO:0000256" key="1">
    <source>
        <dbReference type="SAM" id="MobiDB-lite"/>
    </source>
</evidence>
<evidence type="ECO:0000313" key="2">
    <source>
        <dbReference type="EMBL" id="KAK6755714.1"/>
    </source>
</evidence>
<sequence>MAPLRYDWVFGAEGGGEEWADEMTGSRENRQDKPKMGAQQNQHRLHFATEPSLHEWQVFACRFKAENKKLEDEPRSGRPTAISFDELKNLAEQHPCEEPLFLAAWRLRMSVLFKCKALLTESSRFGKYTKR</sequence>
<gene>
    <name evidence="2" type="primary">Necator_chrV.g19022</name>
    <name evidence="2" type="ORF">RB195_014231</name>
</gene>
<dbReference type="Proteomes" id="UP001303046">
    <property type="component" value="Unassembled WGS sequence"/>
</dbReference>
<comment type="caution">
    <text evidence="2">The sequence shown here is derived from an EMBL/GenBank/DDBJ whole genome shotgun (WGS) entry which is preliminary data.</text>
</comment>
<dbReference type="EMBL" id="JAVFWL010000005">
    <property type="protein sequence ID" value="KAK6755714.1"/>
    <property type="molecule type" value="Genomic_DNA"/>
</dbReference>
<keyword evidence="3" id="KW-1185">Reference proteome</keyword>
<evidence type="ECO:0000313" key="3">
    <source>
        <dbReference type="Proteomes" id="UP001303046"/>
    </source>
</evidence>
<feature type="compositionally biased region" description="Basic and acidic residues" evidence="1">
    <location>
        <begin position="24"/>
        <end position="35"/>
    </location>
</feature>
<accession>A0ABR1DZA6</accession>
<organism evidence="2 3">
    <name type="scientific">Necator americanus</name>
    <name type="common">Human hookworm</name>
    <dbReference type="NCBI Taxonomy" id="51031"/>
    <lineage>
        <taxon>Eukaryota</taxon>
        <taxon>Metazoa</taxon>
        <taxon>Ecdysozoa</taxon>
        <taxon>Nematoda</taxon>
        <taxon>Chromadorea</taxon>
        <taxon>Rhabditida</taxon>
        <taxon>Rhabditina</taxon>
        <taxon>Rhabditomorpha</taxon>
        <taxon>Strongyloidea</taxon>
        <taxon>Ancylostomatidae</taxon>
        <taxon>Bunostominae</taxon>
        <taxon>Necator</taxon>
    </lineage>
</organism>